<proteinExistence type="predicted"/>
<evidence type="ECO:0000313" key="3">
    <source>
        <dbReference type="Proteomes" id="UP000653305"/>
    </source>
</evidence>
<keyword evidence="3" id="KW-1185">Reference proteome</keyword>
<gene>
    <name evidence="2" type="ORF">PHJA_000280300</name>
</gene>
<sequence>MDHHHFHPMKIILHLVQQHLSNSKAFHFLGKKSPESRSTNWAPRKRNIPSISSRCRPPETPTPTPRSCSTMKRSLQRKAIGFKGIHFLQH</sequence>
<comment type="caution">
    <text evidence="2">The sequence shown here is derived from an EMBL/GenBank/DDBJ whole genome shotgun (WGS) entry which is preliminary data.</text>
</comment>
<dbReference type="Proteomes" id="UP000653305">
    <property type="component" value="Unassembled WGS sequence"/>
</dbReference>
<evidence type="ECO:0000256" key="1">
    <source>
        <dbReference type="SAM" id="MobiDB-lite"/>
    </source>
</evidence>
<organism evidence="2 3">
    <name type="scientific">Phtheirospermum japonicum</name>
    <dbReference type="NCBI Taxonomy" id="374723"/>
    <lineage>
        <taxon>Eukaryota</taxon>
        <taxon>Viridiplantae</taxon>
        <taxon>Streptophyta</taxon>
        <taxon>Embryophyta</taxon>
        <taxon>Tracheophyta</taxon>
        <taxon>Spermatophyta</taxon>
        <taxon>Magnoliopsida</taxon>
        <taxon>eudicotyledons</taxon>
        <taxon>Gunneridae</taxon>
        <taxon>Pentapetalae</taxon>
        <taxon>asterids</taxon>
        <taxon>lamiids</taxon>
        <taxon>Lamiales</taxon>
        <taxon>Orobanchaceae</taxon>
        <taxon>Orobanchaceae incertae sedis</taxon>
        <taxon>Phtheirospermum</taxon>
    </lineage>
</organism>
<evidence type="ECO:0000313" key="2">
    <source>
        <dbReference type="EMBL" id="GFP81370.1"/>
    </source>
</evidence>
<protein>
    <submittedName>
        <fullName evidence="2">Uncharacterized protein</fullName>
    </submittedName>
</protein>
<dbReference type="AlphaFoldDB" id="A0A830B1B2"/>
<reference evidence="2" key="1">
    <citation type="submission" date="2020-07" db="EMBL/GenBank/DDBJ databases">
        <title>Ethylene signaling mediates host invasion by parasitic plants.</title>
        <authorList>
            <person name="Yoshida S."/>
        </authorList>
    </citation>
    <scope>NUCLEOTIDE SEQUENCE</scope>
    <source>
        <strain evidence="2">Okayama</strain>
    </source>
</reference>
<name>A0A830B1B2_9LAMI</name>
<accession>A0A830B1B2</accession>
<dbReference type="EMBL" id="BMAC01000029">
    <property type="protein sequence ID" value="GFP81370.1"/>
    <property type="molecule type" value="Genomic_DNA"/>
</dbReference>
<feature type="region of interest" description="Disordered" evidence="1">
    <location>
        <begin position="31"/>
        <end position="72"/>
    </location>
</feature>